<gene>
    <name evidence="1" type="ORF">LCGC14_1764830</name>
</gene>
<proteinExistence type="predicted"/>
<organism evidence="1">
    <name type="scientific">marine sediment metagenome</name>
    <dbReference type="NCBI Taxonomy" id="412755"/>
    <lineage>
        <taxon>unclassified sequences</taxon>
        <taxon>metagenomes</taxon>
        <taxon>ecological metagenomes</taxon>
    </lineage>
</organism>
<protein>
    <submittedName>
        <fullName evidence="1">Uncharacterized protein</fullName>
    </submittedName>
</protein>
<evidence type="ECO:0000313" key="1">
    <source>
        <dbReference type="EMBL" id="KKM04382.1"/>
    </source>
</evidence>
<reference evidence="1" key="1">
    <citation type="journal article" date="2015" name="Nature">
        <title>Complex archaea that bridge the gap between prokaryotes and eukaryotes.</title>
        <authorList>
            <person name="Spang A."/>
            <person name="Saw J.H."/>
            <person name="Jorgensen S.L."/>
            <person name="Zaremba-Niedzwiedzka K."/>
            <person name="Martijn J."/>
            <person name="Lind A.E."/>
            <person name="van Eijk R."/>
            <person name="Schleper C."/>
            <person name="Guy L."/>
            <person name="Ettema T.J."/>
        </authorList>
    </citation>
    <scope>NUCLEOTIDE SEQUENCE</scope>
</reference>
<dbReference type="AlphaFoldDB" id="A0A0F9HMG9"/>
<comment type="caution">
    <text evidence="1">The sequence shown here is derived from an EMBL/GenBank/DDBJ whole genome shotgun (WGS) entry which is preliminary data.</text>
</comment>
<accession>A0A0F9HMG9</accession>
<name>A0A0F9HMG9_9ZZZZ</name>
<sequence>MNKDEIKREIDCKSACQTALLGFARDYEHEIAALEADLAEAEKPELRHLDFGANTDQRWIKLGETIHWVHEGRMNDTSVLADKEFAKERKGNLQDIFDDLKARQEPLKKFTMKETTAAAEFSGSINKWTVYLKDHCHGPGVNIGIKDIPDFILNLERLVYTAGQEGHHE</sequence>
<dbReference type="EMBL" id="LAZR01016465">
    <property type="protein sequence ID" value="KKM04382.1"/>
    <property type="molecule type" value="Genomic_DNA"/>
</dbReference>